<feature type="chain" id="PRO_5034773776" description="Ig-like domain-containing protein" evidence="12">
    <location>
        <begin position="27"/>
        <end position="585"/>
    </location>
</feature>
<evidence type="ECO:0000313" key="15">
    <source>
        <dbReference type="Proteomes" id="UP000694388"/>
    </source>
</evidence>
<evidence type="ECO:0000256" key="11">
    <source>
        <dbReference type="SAM" id="Phobius"/>
    </source>
</evidence>
<keyword evidence="8" id="KW-1015">Disulfide bond</keyword>
<evidence type="ECO:0000256" key="5">
    <source>
        <dbReference type="ARBA" id="ARBA00022737"/>
    </source>
</evidence>
<dbReference type="SMART" id="SM00369">
    <property type="entry name" value="LRR_TYP"/>
    <property type="match status" value="7"/>
</dbReference>
<feature type="transmembrane region" description="Helical" evidence="11">
    <location>
        <begin position="528"/>
        <end position="554"/>
    </location>
</feature>
<evidence type="ECO:0000256" key="9">
    <source>
        <dbReference type="ARBA" id="ARBA00023180"/>
    </source>
</evidence>
<comment type="subcellular location">
    <subcellularLocation>
        <location evidence="1">Membrane</location>
        <topology evidence="1">Single-pass type I membrane protein</topology>
    </subcellularLocation>
</comment>
<dbReference type="PROSITE" id="PS51450">
    <property type="entry name" value="LRR"/>
    <property type="match status" value="1"/>
</dbReference>
<dbReference type="InterPro" id="IPR003599">
    <property type="entry name" value="Ig_sub"/>
</dbReference>
<name>A0A8C4R4D3_EPTBU</name>
<reference evidence="14" key="1">
    <citation type="submission" date="2025-08" db="UniProtKB">
        <authorList>
            <consortium name="Ensembl"/>
        </authorList>
    </citation>
    <scope>IDENTIFICATION</scope>
</reference>
<dbReference type="PROSITE" id="PS50835">
    <property type="entry name" value="IG_LIKE"/>
    <property type="match status" value="1"/>
</dbReference>
<dbReference type="SUPFAM" id="SSF48726">
    <property type="entry name" value="Immunoglobulin"/>
    <property type="match status" value="1"/>
</dbReference>
<dbReference type="AlphaFoldDB" id="A0A8C4R4D3"/>
<evidence type="ECO:0000256" key="2">
    <source>
        <dbReference type="ARBA" id="ARBA00022614"/>
    </source>
</evidence>
<dbReference type="SMART" id="SM00013">
    <property type="entry name" value="LRRNT"/>
    <property type="match status" value="1"/>
</dbReference>
<dbReference type="InterPro" id="IPR000483">
    <property type="entry name" value="Cys-rich_flank_reg_C"/>
</dbReference>
<evidence type="ECO:0000259" key="13">
    <source>
        <dbReference type="PROSITE" id="PS50835"/>
    </source>
</evidence>
<dbReference type="SUPFAM" id="SSF52058">
    <property type="entry name" value="L domain-like"/>
    <property type="match status" value="1"/>
</dbReference>
<dbReference type="Gene3D" id="3.80.10.10">
    <property type="entry name" value="Ribonuclease Inhibitor"/>
    <property type="match status" value="1"/>
</dbReference>
<evidence type="ECO:0000313" key="14">
    <source>
        <dbReference type="Ensembl" id="ENSEBUP00000024916.1"/>
    </source>
</evidence>
<dbReference type="SMART" id="SM00082">
    <property type="entry name" value="LRRCT"/>
    <property type="match status" value="1"/>
</dbReference>
<keyword evidence="9" id="KW-0325">Glycoprotein</keyword>
<dbReference type="InterPro" id="IPR013783">
    <property type="entry name" value="Ig-like_fold"/>
</dbReference>
<keyword evidence="6 11" id="KW-1133">Transmembrane helix</keyword>
<dbReference type="PANTHER" id="PTHR45842:SF12">
    <property type="entry name" value="KEKKON 5, ISOFORM A"/>
    <property type="match status" value="1"/>
</dbReference>
<dbReference type="InterPro" id="IPR003598">
    <property type="entry name" value="Ig_sub2"/>
</dbReference>
<evidence type="ECO:0000256" key="6">
    <source>
        <dbReference type="ARBA" id="ARBA00022989"/>
    </source>
</evidence>
<dbReference type="SMART" id="SM00409">
    <property type="entry name" value="IG"/>
    <property type="match status" value="1"/>
</dbReference>
<dbReference type="InterPro" id="IPR000372">
    <property type="entry name" value="LRRNT"/>
</dbReference>
<dbReference type="GO" id="GO:0016020">
    <property type="term" value="C:membrane"/>
    <property type="evidence" value="ECO:0007669"/>
    <property type="project" value="UniProtKB-SubCell"/>
</dbReference>
<dbReference type="SMART" id="SM00408">
    <property type="entry name" value="IGc2"/>
    <property type="match status" value="1"/>
</dbReference>
<evidence type="ECO:0000256" key="3">
    <source>
        <dbReference type="ARBA" id="ARBA00022692"/>
    </source>
</evidence>
<dbReference type="FunFam" id="3.80.10.10:FF:000014">
    <property type="entry name" value="Leucine-rich repeat and immunoglobulin-like domain-containing nogo receptor-interacting protein 1"/>
    <property type="match status" value="1"/>
</dbReference>
<evidence type="ECO:0000256" key="4">
    <source>
        <dbReference type="ARBA" id="ARBA00022729"/>
    </source>
</evidence>
<evidence type="ECO:0000256" key="7">
    <source>
        <dbReference type="ARBA" id="ARBA00023136"/>
    </source>
</evidence>
<dbReference type="Pfam" id="PF01462">
    <property type="entry name" value="LRRNT"/>
    <property type="match status" value="1"/>
</dbReference>
<keyword evidence="15" id="KW-1185">Reference proteome</keyword>
<protein>
    <recommendedName>
        <fullName evidence="13">Ig-like domain-containing protein</fullName>
    </recommendedName>
</protein>
<dbReference type="InterPro" id="IPR032675">
    <property type="entry name" value="LRR_dom_sf"/>
</dbReference>
<sequence length="585" mass="63681">MAAPTLYNLLATIVVLASVPFPQVIACPPRCDCWPAERAVVCHRRKLQAVPAGIPSETRRLDLSKNKLRTVSTSDLAGLSSLEELDLSDNGVSLLEPGIFADLPGLQRLRLRRNRLKLLPGGVFAGLGNLTHLDVGDNRLVVLLDHVFAGLSALRRLDVGDNELVYVAPRAFAGLSNLQLVLERCNLTSVPSEALATVPQLLSLRLRNFPTTIVLPNSFSRLTALQRLELATWPELESLGPDSLYGLNLTELAVTGCGLVNVPYTALRHLVYLRRLDLSGNLIQTLEPRGLAGLSRLQELRLADGGHLATVALQAFWGLPQLRLLDLSGNQLVTLEEGSFHAVATLALLRLDGNPLSCDCRLLWLLRRRRRLGLGARQPTCAGPEAVRGWEFRAFPDILLPGQFECQAPRIYGDGISGTAAAMTVSEGQTIRITCEADGDPTPIVIWLGPRGLRLKPRQPGRLLVHNDGTLEVRHAQRYDAGAYVCVASNAGGNASRAVRLSVRPHTYPDAFPPPAQPTAALPLSFQMALVAAAMGCSSFLVVVLLCSLLLFFWSRAKGNVKVPNPEGMRLARRRFSMLLNSLYN</sequence>
<evidence type="ECO:0000256" key="1">
    <source>
        <dbReference type="ARBA" id="ARBA00004479"/>
    </source>
</evidence>
<dbReference type="OMA" id="STHSEYE"/>
<dbReference type="Ensembl" id="ENSEBUT00000025492.1">
    <property type="protein sequence ID" value="ENSEBUP00000024916.1"/>
    <property type="gene ID" value="ENSEBUG00000015385.1"/>
</dbReference>
<dbReference type="InterPro" id="IPR050467">
    <property type="entry name" value="LRFN"/>
</dbReference>
<organism evidence="14 15">
    <name type="scientific">Eptatretus burgeri</name>
    <name type="common">Inshore hagfish</name>
    <dbReference type="NCBI Taxonomy" id="7764"/>
    <lineage>
        <taxon>Eukaryota</taxon>
        <taxon>Metazoa</taxon>
        <taxon>Chordata</taxon>
        <taxon>Craniata</taxon>
        <taxon>Vertebrata</taxon>
        <taxon>Cyclostomata</taxon>
        <taxon>Myxini</taxon>
        <taxon>Myxiniformes</taxon>
        <taxon>Myxinidae</taxon>
        <taxon>Eptatretinae</taxon>
        <taxon>Eptatretus</taxon>
    </lineage>
</organism>
<accession>A0A8C4R4D3</accession>
<dbReference type="GeneTree" id="ENSGT00940000154996"/>
<evidence type="ECO:0000256" key="8">
    <source>
        <dbReference type="ARBA" id="ARBA00023157"/>
    </source>
</evidence>
<dbReference type="InterPro" id="IPR001611">
    <property type="entry name" value="Leu-rich_rpt"/>
</dbReference>
<keyword evidence="4 12" id="KW-0732">Signal</keyword>
<reference evidence="14" key="2">
    <citation type="submission" date="2025-09" db="UniProtKB">
        <authorList>
            <consortium name="Ensembl"/>
        </authorList>
    </citation>
    <scope>IDENTIFICATION</scope>
</reference>
<keyword evidence="5" id="KW-0677">Repeat</keyword>
<dbReference type="Proteomes" id="UP000694388">
    <property type="component" value="Unplaced"/>
</dbReference>
<keyword evidence="10" id="KW-0393">Immunoglobulin domain</keyword>
<dbReference type="Gene3D" id="2.60.40.10">
    <property type="entry name" value="Immunoglobulins"/>
    <property type="match status" value="1"/>
</dbReference>
<feature type="signal peptide" evidence="12">
    <location>
        <begin position="1"/>
        <end position="26"/>
    </location>
</feature>
<dbReference type="Pfam" id="PF13855">
    <property type="entry name" value="LRR_8"/>
    <property type="match status" value="3"/>
</dbReference>
<dbReference type="Pfam" id="PF07679">
    <property type="entry name" value="I-set"/>
    <property type="match status" value="1"/>
</dbReference>
<dbReference type="InterPro" id="IPR013098">
    <property type="entry name" value="Ig_I-set"/>
</dbReference>
<dbReference type="InterPro" id="IPR003591">
    <property type="entry name" value="Leu-rich_rpt_typical-subtyp"/>
</dbReference>
<dbReference type="PANTHER" id="PTHR45842">
    <property type="entry name" value="SYNAPTIC ADHESION-LIKE MOLECULE SALM"/>
    <property type="match status" value="1"/>
</dbReference>
<feature type="domain" description="Ig-like" evidence="13">
    <location>
        <begin position="409"/>
        <end position="502"/>
    </location>
</feature>
<keyword evidence="3 11" id="KW-0812">Transmembrane</keyword>
<evidence type="ECO:0000256" key="12">
    <source>
        <dbReference type="SAM" id="SignalP"/>
    </source>
</evidence>
<dbReference type="FunFam" id="2.60.40.10:FF:000076">
    <property type="entry name" value="Leucine-rich repeat and Ig domain-containing 4"/>
    <property type="match status" value="1"/>
</dbReference>
<evidence type="ECO:0000256" key="10">
    <source>
        <dbReference type="ARBA" id="ARBA00023319"/>
    </source>
</evidence>
<dbReference type="InterPro" id="IPR007110">
    <property type="entry name" value="Ig-like_dom"/>
</dbReference>
<keyword evidence="2" id="KW-0433">Leucine-rich repeat</keyword>
<proteinExistence type="predicted"/>
<dbReference type="InterPro" id="IPR036179">
    <property type="entry name" value="Ig-like_dom_sf"/>
</dbReference>
<keyword evidence="7 11" id="KW-0472">Membrane</keyword>